<dbReference type="PANTHER" id="PTHR46539">
    <property type="entry name" value="E3 UBIQUITIN-PROTEIN LIGASE ATL42"/>
    <property type="match status" value="1"/>
</dbReference>
<keyword evidence="12" id="KW-1185">Reference proteome</keyword>
<dbReference type="Pfam" id="PF13639">
    <property type="entry name" value="zf-RING_2"/>
    <property type="match status" value="1"/>
</dbReference>
<evidence type="ECO:0000313" key="11">
    <source>
        <dbReference type="EMBL" id="KAL3078138.1"/>
    </source>
</evidence>
<dbReference type="PANTHER" id="PTHR46539:SF1">
    <property type="entry name" value="E3 UBIQUITIN-PROTEIN LIGASE ATL42"/>
    <property type="match status" value="1"/>
</dbReference>
<dbReference type="Gene3D" id="3.30.40.10">
    <property type="entry name" value="Zinc/RING finger domain, C3HC4 (zinc finger)"/>
    <property type="match status" value="1"/>
</dbReference>
<accession>A0ABD2IXT3</accession>
<evidence type="ECO:0000256" key="3">
    <source>
        <dbReference type="ARBA" id="ARBA00022723"/>
    </source>
</evidence>
<comment type="caution">
    <text evidence="11">The sequence shown here is derived from an EMBL/GenBank/DDBJ whole genome shotgun (WGS) entry which is preliminary data.</text>
</comment>
<dbReference type="GO" id="GO:0016020">
    <property type="term" value="C:membrane"/>
    <property type="evidence" value="ECO:0007669"/>
    <property type="project" value="UniProtKB-SubCell"/>
</dbReference>
<dbReference type="PROSITE" id="PS50089">
    <property type="entry name" value="ZF_RING_2"/>
    <property type="match status" value="1"/>
</dbReference>
<dbReference type="CDD" id="cd16454">
    <property type="entry name" value="RING-H2_PA-TM-RING"/>
    <property type="match status" value="1"/>
</dbReference>
<dbReference type="Proteomes" id="UP001620626">
    <property type="component" value="Unassembled WGS sequence"/>
</dbReference>
<evidence type="ECO:0000256" key="2">
    <source>
        <dbReference type="ARBA" id="ARBA00022692"/>
    </source>
</evidence>
<dbReference type="SUPFAM" id="SSF57850">
    <property type="entry name" value="RING/U-box"/>
    <property type="match status" value="1"/>
</dbReference>
<evidence type="ECO:0000259" key="10">
    <source>
        <dbReference type="PROSITE" id="PS50089"/>
    </source>
</evidence>
<evidence type="ECO:0000256" key="7">
    <source>
        <dbReference type="ARBA" id="ARBA00023136"/>
    </source>
</evidence>
<keyword evidence="3" id="KW-0479">Metal-binding</keyword>
<dbReference type="AlphaFoldDB" id="A0ABD2IXT3"/>
<feature type="region of interest" description="Disordered" evidence="9">
    <location>
        <begin position="143"/>
        <end position="163"/>
    </location>
</feature>
<feature type="domain" description="RING-type" evidence="10">
    <location>
        <begin position="42"/>
        <end position="83"/>
    </location>
</feature>
<evidence type="ECO:0000256" key="5">
    <source>
        <dbReference type="ARBA" id="ARBA00022833"/>
    </source>
</evidence>
<organism evidence="11 12">
    <name type="scientific">Heterodera trifolii</name>
    <dbReference type="NCBI Taxonomy" id="157864"/>
    <lineage>
        <taxon>Eukaryota</taxon>
        <taxon>Metazoa</taxon>
        <taxon>Ecdysozoa</taxon>
        <taxon>Nematoda</taxon>
        <taxon>Chromadorea</taxon>
        <taxon>Rhabditida</taxon>
        <taxon>Tylenchina</taxon>
        <taxon>Tylenchomorpha</taxon>
        <taxon>Tylenchoidea</taxon>
        <taxon>Heteroderidae</taxon>
        <taxon>Heteroderinae</taxon>
        <taxon>Heterodera</taxon>
    </lineage>
</organism>
<gene>
    <name evidence="11" type="ORF">niasHT_033113</name>
</gene>
<evidence type="ECO:0000313" key="12">
    <source>
        <dbReference type="Proteomes" id="UP001620626"/>
    </source>
</evidence>
<keyword evidence="2" id="KW-0812">Transmembrane</keyword>
<dbReference type="GO" id="GO:0008270">
    <property type="term" value="F:zinc ion binding"/>
    <property type="evidence" value="ECO:0007669"/>
    <property type="project" value="UniProtKB-KW"/>
</dbReference>
<comment type="subcellular location">
    <subcellularLocation>
        <location evidence="1">Membrane</location>
    </subcellularLocation>
</comment>
<evidence type="ECO:0000256" key="4">
    <source>
        <dbReference type="ARBA" id="ARBA00022771"/>
    </source>
</evidence>
<proteinExistence type="predicted"/>
<keyword evidence="6" id="KW-1133">Transmembrane helix</keyword>
<evidence type="ECO:0000256" key="9">
    <source>
        <dbReference type="SAM" id="MobiDB-lite"/>
    </source>
</evidence>
<reference evidence="11 12" key="1">
    <citation type="submission" date="2024-10" db="EMBL/GenBank/DDBJ databases">
        <authorList>
            <person name="Kim D."/>
        </authorList>
    </citation>
    <scope>NUCLEOTIDE SEQUENCE [LARGE SCALE GENOMIC DNA]</scope>
    <source>
        <strain evidence="11">BH-2024</strain>
    </source>
</reference>
<dbReference type="EMBL" id="JBICBT010001212">
    <property type="protein sequence ID" value="KAL3078138.1"/>
    <property type="molecule type" value="Genomic_DNA"/>
</dbReference>
<dbReference type="InterPro" id="IPR001841">
    <property type="entry name" value="Znf_RING"/>
</dbReference>
<name>A0ABD2IXT3_9BILA</name>
<evidence type="ECO:0000256" key="8">
    <source>
        <dbReference type="PROSITE-ProRule" id="PRU00175"/>
    </source>
</evidence>
<evidence type="ECO:0000256" key="6">
    <source>
        <dbReference type="ARBA" id="ARBA00022989"/>
    </source>
</evidence>
<dbReference type="InterPro" id="IPR013083">
    <property type="entry name" value="Znf_RING/FYVE/PHD"/>
</dbReference>
<keyword evidence="7" id="KW-0472">Membrane</keyword>
<keyword evidence="5" id="KW-0862">Zinc</keyword>
<sequence length="163" mass="17119">MPSQNAVVVVATPTQIQSALAAFETITSIPYEAKANEEDNSCAICLDPIENGTMVKPLPCKHIFHNKCIYSWIKKHITCPMCRDALSMTNAVGVSSNGQANGATNGNGNGSAQGTAAVANPQEVVIDMPSADGQNVRNTVETETDGAEMNRHNNGTAMGQIDG</sequence>
<dbReference type="SMART" id="SM00184">
    <property type="entry name" value="RING"/>
    <property type="match status" value="1"/>
</dbReference>
<evidence type="ECO:0000256" key="1">
    <source>
        <dbReference type="ARBA" id="ARBA00004370"/>
    </source>
</evidence>
<keyword evidence="4 8" id="KW-0863">Zinc-finger</keyword>
<protein>
    <recommendedName>
        <fullName evidence="10">RING-type domain-containing protein</fullName>
    </recommendedName>
</protein>